<dbReference type="NCBIfam" id="TIGR00797">
    <property type="entry name" value="matE"/>
    <property type="match status" value="1"/>
</dbReference>
<dbReference type="RefSeq" id="WP_092616842.1">
    <property type="nucleotide sequence ID" value="NZ_FMYK01000002.1"/>
</dbReference>
<feature type="transmembrane region" description="Helical" evidence="10">
    <location>
        <begin position="197"/>
        <end position="215"/>
    </location>
</feature>
<dbReference type="Pfam" id="PF01554">
    <property type="entry name" value="MatE"/>
    <property type="match status" value="2"/>
</dbReference>
<dbReference type="InterPro" id="IPR050222">
    <property type="entry name" value="MATE_MdtK"/>
</dbReference>
<dbReference type="InterPro" id="IPR048279">
    <property type="entry name" value="MdtK-like"/>
</dbReference>
<reference evidence="12" key="1">
    <citation type="submission" date="2016-09" db="EMBL/GenBank/DDBJ databases">
        <authorList>
            <person name="Varghese N."/>
            <person name="Submissions S."/>
        </authorList>
    </citation>
    <scope>NUCLEOTIDE SEQUENCE [LARGE SCALE GENOMIC DNA]</scope>
    <source>
        <strain evidence="12">ANC 3699</strain>
    </source>
</reference>
<keyword evidence="7" id="KW-0406">Ion transport</keyword>
<keyword evidence="8 10" id="KW-0472">Membrane</keyword>
<feature type="transmembrane region" description="Helical" evidence="10">
    <location>
        <begin position="420"/>
        <end position="440"/>
    </location>
</feature>
<proteinExistence type="predicted"/>
<keyword evidence="6 10" id="KW-1133">Transmembrane helix</keyword>
<evidence type="ECO:0000313" key="11">
    <source>
        <dbReference type="EMBL" id="SDB94234.1"/>
    </source>
</evidence>
<dbReference type="EMBL" id="FMYK01000002">
    <property type="protein sequence ID" value="SDB94234.1"/>
    <property type="molecule type" value="Genomic_DNA"/>
</dbReference>
<organism evidence="11 12">
    <name type="scientific">Acinetobacter marinus</name>
    <dbReference type="NCBI Taxonomy" id="281375"/>
    <lineage>
        <taxon>Bacteria</taxon>
        <taxon>Pseudomonadati</taxon>
        <taxon>Pseudomonadota</taxon>
        <taxon>Gammaproteobacteria</taxon>
        <taxon>Moraxellales</taxon>
        <taxon>Moraxellaceae</taxon>
        <taxon>Acinetobacter</taxon>
    </lineage>
</organism>
<comment type="subcellular location">
    <subcellularLocation>
        <location evidence="1">Cell inner membrane</location>
        <topology evidence="1">Multi-pass membrane protein</topology>
    </subcellularLocation>
</comment>
<keyword evidence="4" id="KW-1003">Cell membrane</keyword>
<sequence>MSASSQLRFELKHLLQLMLPILITQFAQAGFGLIDTIMAGQLSAEDLASIAVAVGLWMPVMLLCTGIMFATSPLVAAAMGAKKHKDIAHISHQALWIALLLGLLGMLALQLMPLFFEPLKIPENLHHKAGTFLHAIAFGMPAVTMYTVLRCYTEALGRAKVVTAISLLALPLLIPFNYVFMHGLFGLPEMGSAGCGVANAILQWLMLFALAAYVYRGKAFTETRLFQKFEKIDPILFRRILGLGVPIGLAFFFEISIFSTAALVISPLGDIVIAAHQIAMSITSQLFMIPLSLALALTIRVGQHFGAGNFDAMRKVQKLGFMVATVVACCTMIFLWFGRGWLIQLYNDDPAVLHVAYGLVIYALAYQLVDAWQVIAGGCLRGMQDTKSPMWISFISYWIIALPIGIYLTRYANASAKGVWIGLIIGLSIACVLLLIRLIANNRHFKHQAQQQIRMTQPS</sequence>
<evidence type="ECO:0000313" key="12">
    <source>
        <dbReference type="Proteomes" id="UP000242317"/>
    </source>
</evidence>
<keyword evidence="2" id="KW-0813">Transport</keyword>
<feature type="transmembrane region" description="Helical" evidence="10">
    <location>
        <begin position="351"/>
        <end position="369"/>
    </location>
</feature>
<feature type="transmembrane region" description="Helical" evidence="10">
    <location>
        <begin position="271"/>
        <end position="298"/>
    </location>
</feature>
<feature type="transmembrane region" description="Helical" evidence="10">
    <location>
        <begin position="319"/>
        <end position="339"/>
    </location>
</feature>
<keyword evidence="3" id="KW-0050">Antiport</keyword>
<dbReference type="PANTHER" id="PTHR43298:SF2">
    <property type="entry name" value="FMN_FAD EXPORTER YEEO-RELATED"/>
    <property type="match status" value="1"/>
</dbReference>
<feature type="transmembrane region" description="Helical" evidence="10">
    <location>
        <begin position="56"/>
        <end position="81"/>
    </location>
</feature>
<evidence type="ECO:0000256" key="5">
    <source>
        <dbReference type="ARBA" id="ARBA00022692"/>
    </source>
</evidence>
<dbReference type="GO" id="GO:0015297">
    <property type="term" value="F:antiporter activity"/>
    <property type="evidence" value="ECO:0007669"/>
    <property type="project" value="UniProtKB-KW"/>
</dbReference>
<evidence type="ECO:0000256" key="6">
    <source>
        <dbReference type="ARBA" id="ARBA00022989"/>
    </source>
</evidence>
<dbReference type="Proteomes" id="UP000242317">
    <property type="component" value="Unassembled WGS sequence"/>
</dbReference>
<evidence type="ECO:0000256" key="8">
    <source>
        <dbReference type="ARBA" id="ARBA00023136"/>
    </source>
</evidence>
<keyword evidence="5 10" id="KW-0812">Transmembrane</keyword>
<dbReference type="PANTHER" id="PTHR43298">
    <property type="entry name" value="MULTIDRUG RESISTANCE PROTEIN NORM-RELATED"/>
    <property type="match status" value="1"/>
</dbReference>
<evidence type="ECO:0000256" key="4">
    <source>
        <dbReference type="ARBA" id="ARBA00022475"/>
    </source>
</evidence>
<feature type="transmembrane region" description="Helical" evidence="10">
    <location>
        <begin position="132"/>
        <end position="149"/>
    </location>
</feature>
<name>A0A1G6HJ59_9GAMM</name>
<dbReference type="InterPro" id="IPR002528">
    <property type="entry name" value="MATE_fam"/>
</dbReference>
<dbReference type="PIRSF" id="PIRSF006603">
    <property type="entry name" value="DinF"/>
    <property type="match status" value="1"/>
</dbReference>
<dbReference type="OrthoDB" id="9780160at2"/>
<keyword evidence="12" id="KW-1185">Reference proteome</keyword>
<feature type="transmembrane region" description="Helical" evidence="10">
    <location>
        <begin position="161"/>
        <end position="185"/>
    </location>
</feature>
<feature type="transmembrane region" description="Helical" evidence="10">
    <location>
        <begin position="236"/>
        <end position="265"/>
    </location>
</feature>
<dbReference type="GO" id="GO:0005886">
    <property type="term" value="C:plasma membrane"/>
    <property type="evidence" value="ECO:0007669"/>
    <property type="project" value="UniProtKB-SubCell"/>
</dbReference>
<dbReference type="AlphaFoldDB" id="A0A1G6HJ59"/>
<evidence type="ECO:0000256" key="1">
    <source>
        <dbReference type="ARBA" id="ARBA00004429"/>
    </source>
</evidence>
<protein>
    <recommendedName>
        <fullName evidence="9">Multidrug-efflux transporter</fullName>
    </recommendedName>
</protein>
<dbReference type="GO" id="GO:0006811">
    <property type="term" value="P:monoatomic ion transport"/>
    <property type="evidence" value="ECO:0007669"/>
    <property type="project" value="UniProtKB-KW"/>
</dbReference>
<dbReference type="CDD" id="cd13131">
    <property type="entry name" value="MATE_NorM_like"/>
    <property type="match status" value="1"/>
</dbReference>
<evidence type="ECO:0000256" key="7">
    <source>
        <dbReference type="ARBA" id="ARBA00023065"/>
    </source>
</evidence>
<dbReference type="GO" id="GO:0042910">
    <property type="term" value="F:xenobiotic transmembrane transporter activity"/>
    <property type="evidence" value="ECO:0007669"/>
    <property type="project" value="InterPro"/>
</dbReference>
<gene>
    <name evidence="11" type="ORF">SAMN05421749_102311</name>
</gene>
<evidence type="ECO:0000256" key="10">
    <source>
        <dbReference type="SAM" id="Phobius"/>
    </source>
</evidence>
<feature type="transmembrane region" description="Helical" evidence="10">
    <location>
        <begin position="390"/>
        <end position="408"/>
    </location>
</feature>
<feature type="transmembrane region" description="Helical" evidence="10">
    <location>
        <begin position="93"/>
        <end position="112"/>
    </location>
</feature>
<accession>A0A1G6HJ59</accession>
<evidence type="ECO:0000256" key="3">
    <source>
        <dbReference type="ARBA" id="ARBA00022449"/>
    </source>
</evidence>
<evidence type="ECO:0000256" key="2">
    <source>
        <dbReference type="ARBA" id="ARBA00022448"/>
    </source>
</evidence>
<evidence type="ECO:0000256" key="9">
    <source>
        <dbReference type="ARBA" id="ARBA00031636"/>
    </source>
</evidence>